<feature type="transmembrane region" description="Helical" evidence="1">
    <location>
        <begin position="128"/>
        <end position="147"/>
    </location>
</feature>
<dbReference type="AlphaFoldDB" id="A0A4R1KL23"/>
<protein>
    <submittedName>
        <fullName evidence="2">Uncharacterized protein</fullName>
    </submittedName>
</protein>
<dbReference type="EMBL" id="SMGI01000004">
    <property type="protein sequence ID" value="TCK65013.1"/>
    <property type="molecule type" value="Genomic_DNA"/>
</dbReference>
<evidence type="ECO:0000313" key="3">
    <source>
        <dbReference type="Proteomes" id="UP000295714"/>
    </source>
</evidence>
<evidence type="ECO:0000313" key="2">
    <source>
        <dbReference type="EMBL" id="TCK65013.1"/>
    </source>
</evidence>
<comment type="caution">
    <text evidence="2">The sequence shown here is derived from an EMBL/GenBank/DDBJ whole genome shotgun (WGS) entry which is preliminary data.</text>
</comment>
<keyword evidence="1" id="KW-0812">Transmembrane</keyword>
<evidence type="ECO:0000256" key="1">
    <source>
        <dbReference type="SAM" id="Phobius"/>
    </source>
</evidence>
<keyword evidence="3" id="KW-1185">Reference proteome</keyword>
<reference evidence="2 3" key="1">
    <citation type="journal article" date="2015" name="Stand. Genomic Sci.">
        <title>Genomic Encyclopedia of Bacterial and Archaeal Type Strains, Phase III: the genomes of soil and plant-associated and newly described type strains.</title>
        <authorList>
            <person name="Whitman W.B."/>
            <person name="Woyke T."/>
            <person name="Klenk H.P."/>
            <person name="Zhou Y."/>
            <person name="Lilburn T.G."/>
            <person name="Beck B.J."/>
            <person name="De Vos P."/>
            <person name="Vandamme P."/>
            <person name="Eisen J.A."/>
            <person name="Garrity G."/>
            <person name="Hugenholtz P."/>
            <person name="Kyrpides N.C."/>
        </authorList>
    </citation>
    <scope>NUCLEOTIDE SEQUENCE [LARGE SCALE GENOMIC DNA]</scope>
    <source>
        <strain evidence="2 3">CECT 8445</strain>
    </source>
</reference>
<gene>
    <name evidence="2" type="ORF">DFQ05_2225</name>
</gene>
<feature type="transmembrane region" description="Helical" evidence="1">
    <location>
        <begin position="102"/>
        <end position="121"/>
    </location>
</feature>
<dbReference type="Proteomes" id="UP000295714">
    <property type="component" value="Unassembled WGS sequence"/>
</dbReference>
<sequence>MAMITVGVKNNNSIKRLFIITLIIFYLLEIFFGFDIELNQIHLLVYAFNIALLLALFFNLKYYRFLFPLETMMWLISFFLLRKYIDFNTDLLVQFHNYDKSAIIFDTVNILLRGVIISYIFFPMNRKLHLIILLCCVILVFIKKEFLTSGVF</sequence>
<feature type="transmembrane region" description="Helical" evidence="1">
    <location>
        <begin position="17"/>
        <end position="34"/>
    </location>
</feature>
<name>A0A4R1KL23_9FLAO</name>
<feature type="transmembrane region" description="Helical" evidence="1">
    <location>
        <begin position="65"/>
        <end position="82"/>
    </location>
</feature>
<keyword evidence="1" id="KW-0472">Membrane</keyword>
<organism evidence="2 3">
    <name type="scientific">Winogradskyella wandonensis</name>
    <dbReference type="NCBI Taxonomy" id="1442586"/>
    <lineage>
        <taxon>Bacteria</taxon>
        <taxon>Pseudomonadati</taxon>
        <taxon>Bacteroidota</taxon>
        <taxon>Flavobacteriia</taxon>
        <taxon>Flavobacteriales</taxon>
        <taxon>Flavobacteriaceae</taxon>
        <taxon>Winogradskyella</taxon>
    </lineage>
</organism>
<accession>A0A4R1KL23</accession>
<feature type="transmembrane region" description="Helical" evidence="1">
    <location>
        <begin position="40"/>
        <end position="58"/>
    </location>
</feature>
<proteinExistence type="predicted"/>
<keyword evidence="1" id="KW-1133">Transmembrane helix</keyword>